<evidence type="ECO:0000256" key="6">
    <source>
        <dbReference type="ARBA" id="ARBA00023128"/>
    </source>
</evidence>
<dbReference type="Gene3D" id="1.20.5.340">
    <property type="match status" value="1"/>
</dbReference>
<evidence type="ECO:0000256" key="4">
    <source>
        <dbReference type="ARBA" id="ARBA00022989"/>
    </source>
</evidence>
<dbReference type="GeneID" id="54782589"/>
<evidence type="ECO:0000313" key="10">
    <source>
        <dbReference type="EMBL" id="KAA8900122.1"/>
    </source>
</evidence>
<protein>
    <recommendedName>
        <fullName evidence="12">DUF1640 domain-containing protein</fullName>
    </recommendedName>
</protein>
<dbReference type="AlphaFoldDB" id="A0A642UJK5"/>
<dbReference type="GO" id="GO:0005739">
    <property type="term" value="C:mitochondrion"/>
    <property type="evidence" value="ECO:0007669"/>
    <property type="project" value="UniProtKB-SubCell"/>
</dbReference>
<evidence type="ECO:0000256" key="8">
    <source>
        <dbReference type="SAM" id="MobiDB-lite"/>
    </source>
</evidence>
<keyword evidence="6" id="KW-0496">Mitochondrion</keyword>
<dbReference type="RefSeq" id="XP_034011261.1">
    <property type="nucleotide sequence ID" value="XM_034156755.1"/>
</dbReference>
<dbReference type="Pfam" id="PF07798">
    <property type="entry name" value="CCDC90-like"/>
    <property type="match status" value="1"/>
</dbReference>
<feature type="region of interest" description="Disordered" evidence="8">
    <location>
        <begin position="35"/>
        <end position="57"/>
    </location>
</feature>
<dbReference type="VEuPathDB" id="FungiDB:DIURU_003938"/>
<keyword evidence="3 9" id="KW-0812">Transmembrane</keyword>
<name>A0A642UJK5_DIURU</name>
<keyword evidence="7 9" id="KW-0472">Membrane</keyword>
<comment type="subcellular location">
    <subcellularLocation>
        <location evidence="2">Membrane</location>
    </subcellularLocation>
    <subcellularLocation>
        <location evidence="1">Mitochondrion</location>
    </subcellularLocation>
</comment>
<organism evidence="10 11">
    <name type="scientific">Diutina rugosa</name>
    <name type="common">Yeast</name>
    <name type="synonym">Candida rugosa</name>
    <dbReference type="NCBI Taxonomy" id="5481"/>
    <lineage>
        <taxon>Eukaryota</taxon>
        <taxon>Fungi</taxon>
        <taxon>Dikarya</taxon>
        <taxon>Ascomycota</taxon>
        <taxon>Saccharomycotina</taxon>
        <taxon>Pichiomycetes</taxon>
        <taxon>Debaryomycetaceae</taxon>
        <taxon>Diutina</taxon>
    </lineage>
</organism>
<feature type="compositionally biased region" description="Polar residues" evidence="8">
    <location>
        <begin position="35"/>
        <end position="45"/>
    </location>
</feature>
<sequence>MFKRSLGVLWGTSRIVGSSDVRSIRHFASKSILSASSEPSKGKGTSQDKAKVASSSSPLNSFIQTELNVNPEQILAKPAEDEDVSDPMFYDNEPYMDTYQVYKELRSAGFTSEQSDDIIHMICGQLNHKMSKVLEQYAHRYELENERYLFESAQQEIRVDITRSRENHIAESINTTSVLERDLRTISDELSSDFIQMKNDNQVAISEQKSENTLSTKRIHLKIQETNHKITTELNSAMRSEIESLRWHLSRWGIIAILVSVFSGCTSFYVYKAKAEQRNTRNEFVPLVIYEPSELEEDDYHADLDKSMV</sequence>
<dbReference type="EMBL" id="SWFT01000116">
    <property type="protein sequence ID" value="KAA8900122.1"/>
    <property type="molecule type" value="Genomic_DNA"/>
</dbReference>
<evidence type="ECO:0000256" key="2">
    <source>
        <dbReference type="ARBA" id="ARBA00004370"/>
    </source>
</evidence>
<comment type="caution">
    <text evidence="10">The sequence shown here is derived from an EMBL/GenBank/DDBJ whole genome shotgun (WGS) entry which is preliminary data.</text>
</comment>
<evidence type="ECO:0008006" key="12">
    <source>
        <dbReference type="Google" id="ProtNLM"/>
    </source>
</evidence>
<evidence type="ECO:0000256" key="3">
    <source>
        <dbReference type="ARBA" id="ARBA00022692"/>
    </source>
</evidence>
<dbReference type="OMA" id="RSEKINM"/>
<keyword evidence="4 9" id="KW-1133">Transmembrane helix</keyword>
<dbReference type="InterPro" id="IPR024461">
    <property type="entry name" value="CCDC90-like"/>
</dbReference>
<evidence type="ECO:0000313" key="11">
    <source>
        <dbReference type="Proteomes" id="UP000449547"/>
    </source>
</evidence>
<evidence type="ECO:0000256" key="9">
    <source>
        <dbReference type="SAM" id="Phobius"/>
    </source>
</evidence>
<dbReference type="OrthoDB" id="5424147at2759"/>
<dbReference type="PANTHER" id="PTHR14360:SF12">
    <property type="entry name" value="MOZ PROTEIN REPRESENTS A CHROMATIN-ASSOCIATED ACETYLTRANSFERASE"/>
    <property type="match status" value="1"/>
</dbReference>
<keyword evidence="11" id="KW-1185">Reference proteome</keyword>
<evidence type="ECO:0000256" key="5">
    <source>
        <dbReference type="ARBA" id="ARBA00023054"/>
    </source>
</evidence>
<feature type="transmembrane region" description="Helical" evidence="9">
    <location>
        <begin position="252"/>
        <end position="271"/>
    </location>
</feature>
<dbReference type="PANTHER" id="PTHR14360">
    <property type="entry name" value="PROTEIN FMP32, MITOCHONDRIAL"/>
    <property type="match status" value="1"/>
</dbReference>
<accession>A0A642UJK5</accession>
<dbReference type="GO" id="GO:0016020">
    <property type="term" value="C:membrane"/>
    <property type="evidence" value="ECO:0007669"/>
    <property type="project" value="UniProtKB-SubCell"/>
</dbReference>
<reference evidence="10 11" key="1">
    <citation type="submission" date="2019-07" db="EMBL/GenBank/DDBJ databases">
        <title>Genome assembly of two rare yeast pathogens: Diutina rugosa and Trichomonascus ciferrii.</title>
        <authorList>
            <person name="Mixao V."/>
            <person name="Saus E."/>
            <person name="Hansen A."/>
            <person name="Lass-Flor C."/>
            <person name="Gabaldon T."/>
        </authorList>
    </citation>
    <scope>NUCLEOTIDE SEQUENCE [LARGE SCALE GENOMIC DNA]</scope>
    <source>
        <strain evidence="10 11">CBS 613</strain>
    </source>
</reference>
<evidence type="ECO:0000256" key="7">
    <source>
        <dbReference type="ARBA" id="ARBA00023136"/>
    </source>
</evidence>
<evidence type="ECO:0000256" key="1">
    <source>
        <dbReference type="ARBA" id="ARBA00004173"/>
    </source>
</evidence>
<gene>
    <name evidence="10" type="ORF">DIURU_003938</name>
</gene>
<proteinExistence type="predicted"/>
<keyword evidence="5" id="KW-0175">Coiled coil</keyword>
<dbReference type="Proteomes" id="UP000449547">
    <property type="component" value="Unassembled WGS sequence"/>
</dbReference>